<dbReference type="EMBL" id="MFTY01000004">
    <property type="protein sequence ID" value="OGI71658.1"/>
    <property type="molecule type" value="Genomic_DNA"/>
</dbReference>
<dbReference type="GO" id="GO:0005524">
    <property type="term" value="F:ATP binding"/>
    <property type="evidence" value="ECO:0007669"/>
    <property type="project" value="UniProtKB-KW"/>
</dbReference>
<comment type="caution">
    <text evidence="10">The sequence shown here is derived from an EMBL/GenBank/DDBJ whole genome shotgun (WGS) entry which is preliminary data.</text>
</comment>
<evidence type="ECO:0000259" key="9">
    <source>
        <dbReference type="Pfam" id="PF01259"/>
    </source>
</evidence>
<proteinExistence type="inferred from homology"/>
<sequence>MNIEKIKEHINDVLVETNFTNLGEKKVGKVRDIYIKPDHITLISTDRHSSFDRNIAFIPFKGEVLNQISLFWFNQTKDIIENHVLNTPDPNVVVARKCKPLSIECVMRGYITGVTGTSLWTHYKEGKRDFGNFVLPEGMKKNQKLAEPVFNPTTKSDEHDRPITLAEIVSEGLLTKEMVTEVERVAKALFKRGQEVAFSRGLILVDTKYELGIDENGKLMLIDEIHTPDSSRYWKAGTYEERFNKGEEPEYFDKEFLRIWFKEHCDPYKDKELPKAPLELIAELSRRYIEIYEMIIGKSFEHDFSFTTKERVTKNLSSI</sequence>
<accession>A0A1F6VPT5</accession>
<keyword evidence="6 8" id="KW-0067">ATP-binding</keyword>
<dbReference type="CDD" id="cd01414">
    <property type="entry name" value="SAICAR_synt_Sc"/>
    <property type="match status" value="1"/>
</dbReference>
<gene>
    <name evidence="8" type="primary">purC</name>
    <name evidence="10" type="ORF">A3B84_00185</name>
</gene>
<evidence type="ECO:0000313" key="10">
    <source>
        <dbReference type="EMBL" id="OGI71658.1"/>
    </source>
</evidence>
<dbReference type="InterPro" id="IPR028923">
    <property type="entry name" value="SAICAR_synt/ADE2_N"/>
</dbReference>
<keyword evidence="5 8" id="KW-0658">Purine biosynthesis</keyword>
<reference evidence="10 11" key="1">
    <citation type="journal article" date="2016" name="Nat. Commun.">
        <title>Thousands of microbial genomes shed light on interconnected biogeochemical processes in an aquifer system.</title>
        <authorList>
            <person name="Anantharaman K."/>
            <person name="Brown C.T."/>
            <person name="Hug L.A."/>
            <person name="Sharon I."/>
            <person name="Castelle C.J."/>
            <person name="Probst A.J."/>
            <person name="Thomas B.C."/>
            <person name="Singh A."/>
            <person name="Wilkins M.J."/>
            <person name="Karaoz U."/>
            <person name="Brodie E.L."/>
            <person name="Williams K.H."/>
            <person name="Hubbard S.S."/>
            <person name="Banfield J.F."/>
        </authorList>
    </citation>
    <scope>NUCLEOTIDE SEQUENCE [LARGE SCALE GENOMIC DNA]</scope>
</reference>
<dbReference type="Proteomes" id="UP000177112">
    <property type="component" value="Unassembled WGS sequence"/>
</dbReference>
<feature type="domain" description="SAICAR synthetase/ADE2 N-terminal" evidence="9">
    <location>
        <begin position="27"/>
        <end position="271"/>
    </location>
</feature>
<dbReference type="STRING" id="1801748.A3B84_00185"/>
<evidence type="ECO:0000256" key="3">
    <source>
        <dbReference type="ARBA" id="ARBA00022598"/>
    </source>
</evidence>
<protein>
    <recommendedName>
        <fullName evidence="8">Phosphoribosylaminoimidazole-succinocarboxamide synthase</fullName>
        <ecNumber evidence="8">6.3.2.6</ecNumber>
    </recommendedName>
    <alternativeName>
        <fullName evidence="8">SAICAR synthetase</fullName>
    </alternativeName>
</protein>
<dbReference type="PANTHER" id="PTHR43700:SF1">
    <property type="entry name" value="PHOSPHORIBOSYLAMINOIMIDAZOLE-SUCCINOCARBOXAMIDE SYNTHASE"/>
    <property type="match status" value="1"/>
</dbReference>
<dbReference type="GO" id="GO:0006189">
    <property type="term" value="P:'de novo' IMP biosynthetic process"/>
    <property type="evidence" value="ECO:0007669"/>
    <property type="project" value="UniProtKB-UniRule"/>
</dbReference>
<dbReference type="PANTHER" id="PTHR43700">
    <property type="entry name" value="PHOSPHORIBOSYLAMINOIMIDAZOLE-SUCCINOCARBOXAMIDE SYNTHASE"/>
    <property type="match status" value="1"/>
</dbReference>
<evidence type="ECO:0000256" key="8">
    <source>
        <dbReference type="HAMAP-Rule" id="MF_00137"/>
    </source>
</evidence>
<keyword evidence="3 8" id="KW-0436">Ligase</keyword>
<organism evidence="10 11">
    <name type="scientific">Candidatus Nomurabacteria bacterium RIFCSPHIGHO2_02_FULL_35_13</name>
    <dbReference type="NCBI Taxonomy" id="1801748"/>
    <lineage>
        <taxon>Bacteria</taxon>
        <taxon>Candidatus Nomuraibacteriota</taxon>
    </lineage>
</organism>
<evidence type="ECO:0000256" key="7">
    <source>
        <dbReference type="ARBA" id="ARBA00048475"/>
    </source>
</evidence>
<evidence type="ECO:0000313" key="11">
    <source>
        <dbReference type="Proteomes" id="UP000177112"/>
    </source>
</evidence>
<comment type="catalytic activity">
    <reaction evidence="7 8">
        <text>5-amino-1-(5-phospho-D-ribosyl)imidazole-4-carboxylate + L-aspartate + ATP = (2S)-2-[5-amino-1-(5-phospho-beta-D-ribosyl)imidazole-4-carboxamido]succinate + ADP + phosphate + 2 H(+)</text>
        <dbReference type="Rhea" id="RHEA:22628"/>
        <dbReference type="ChEBI" id="CHEBI:15378"/>
        <dbReference type="ChEBI" id="CHEBI:29991"/>
        <dbReference type="ChEBI" id="CHEBI:30616"/>
        <dbReference type="ChEBI" id="CHEBI:43474"/>
        <dbReference type="ChEBI" id="CHEBI:58443"/>
        <dbReference type="ChEBI" id="CHEBI:77657"/>
        <dbReference type="ChEBI" id="CHEBI:456216"/>
        <dbReference type="EC" id="6.3.2.6"/>
    </reaction>
</comment>
<dbReference type="HAMAP" id="MF_00137">
    <property type="entry name" value="SAICAR_synth"/>
    <property type="match status" value="1"/>
</dbReference>
<dbReference type="Pfam" id="PF01259">
    <property type="entry name" value="SAICAR_synt"/>
    <property type="match status" value="1"/>
</dbReference>
<comment type="pathway">
    <text evidence="1 8">Purine metabolism; IMP biosynthesis via de novo pathway; 5-amino-1-(5-phospho-D-ribosyl)imidazole-4-carboxamide from 5-amino-1-(5-phospho-D-ribosyl)imidazole-4-carboxylate: step 1/2.</text>
</comment>
<name>A0A1F6VPT5_9BACT</name>
<comment type="similarity">
    <text evidence="2 8">Belongs to the SAICAR synthetase family.</text>
</comment>
<dbReference type="AlphaFoldDB" id="A0A1F6VPT5"/>
<dbReference type="GO" id="GO:0004639">
    <property type="term" value="F:phosphoribosylaminoimidazolesuccinocarboxamide synthase activity"/>
    <property type="evidence" value="ECO:0007669"/>
    <property type="project" value="UniProtKB-UniRule"/>
</dbReference>
<evidence type="ECO:0000256" key="4">
    <source>
        <dbReference type="ARBA" id="ARBA00022741"/>
    </source>
</evidence>
<evidence type="ECO:0000256" key="1">
    <source>
        <dbReference type="ARBA" id="ARBA00004672"/>
    </source>
</evidence>
<evidence type="ECO:0000256" key="2">
    <source>
        <dbReference type="ARBA" id="ARBA00010190"/>
    </source>
</evidence>
<dbReference type="SUPFAM" id="SSF56104">
    <property type="entry name" value="SAICAR synthase-like"/>
    <property type="match status" value="1"/>
</dbReference>
<dbReference type="UniPathway" id="UPA00074">
    <property type="reaction ID" value="UER00131"/>
</dbReference>
<dbReference type="EC" id="6.3.2.6" evidence="8"/>
<evidence type="ECO:0000256" key="6">
    <source>
        <dbReference type="ARBA" id="ARBA00022840"/>
    </source>
</evidence>
<dbReference type="Gene3D" id="3.30.200.20">
    <property type="entry name" value="Phosphorylase Kinase, domain 1"/>
    <property type="match status" value="1"/>
</dbReference>
<dbReference type="NCBIfam" id="NF009251">
    <property type="entry name" value="PRK12607.1"/>
    <property type="match status" value="1"/>
</dbReference>
<dbReference type="GO" id="GO:0005737">
    <property type="term" value="C:cytoplasm"/>
    <property type="evidence" value="ECO:0007669"/>
    <property type="project" value="TreeGrafter"/>
</dbReference>
<dbReference type="Gene3D" id="3.30.470.20">
    <property type="entry name" value="ATP-grasp fold, B domain"/>
    <property type="match status" value="1"/>
</dbReference>
<keyword evidence="4 8" id="KW-0547">Nucleotide-binding</keyword>
<evidence type="ECO:0000256" key="5">
    <source>
        <dbReference type="ARBA" id="ARBA00022755"/>
    </source>
</evidence>